<feature type="domain" description="Response regulatory" evidence="2">
    <location>
        <begin position="7"/>
        <end position="124"/>
    </location>
</feature>
<dbReference type="OrthoDB" id="9816034at2"/>
<dbReference type="Gene3D" id="3.20.20.450">
    <property type="entry name" value="EAL domain"/>
    <property type="match status" value="1"/>
</dbReference>
<dbReference type="CDD" id="cd01948">
    <property type="entry name" value="EAL"/>
    <property type="match status" value="1"/>
</dbReference>
<dbReference type="InterPro" id="IPR029787">
    <property type="entry name" value="Nucleotide_cyclase"/>
</dbReference>
<gene>
    <name evidence="5" type="ORF">CK498_12240</name>
</gene>
<dbReference type="SMART" id="SM00448">
    <property type="entry name" value="REC"/>
    <property type="match status" value="1"/>
</dbReference>
<name>A0A2A2EWG1_9GAMM</name>
<keyword evidence="6" id="KW-1185">Reference proteome</keyword>
<evidence type="ECO:0000313" key="6">
    <source>
        <dbReference type="Proteomes" id="UP000217771"/>
    </source>
</evidence>
<feature type="domain" description="GGDEF" evidence="4">
    <location>
        <begin position="181"/>
        <end position="315"/>
    </location>
</feature>
<dbReference type="SUPFAM" id="SSF52172">
    <property type="entry name" value="CheY-like"/>
    <property type="match status" value="1"/>
</dbReference>
<proteinExistence type="predicted"/>
<dbReference type="Pfam" id="PF00563">
    <property type="entry name" value="EAL"/>
    <property type="match status" value="1"/>
</dbReference>
<dbReference type="PROSITE" id="PS50887">
    <property type="entry name" value="GGDEF"/>
    <property type="match status" value="1"/>
</dbReference>
<dbReference type="RefSeq" id="WP_095621134.1">
    <property type="nucleotide sequence ID" value="NZ_NSKB01000004.1"/>
</dbReference>
<dbReference type="InterPro" id="IPR001789">
    <property type="entry name" value="Sig_transdc_resp-reg_receiver"/>
</dbReference>
<dbReference type="SUPFAM" id="SSF55073">
    <property type="entry name" value="Nucleotide cyclase"/>
    <property type="match status" value="1"/>
</dbReference>
<dbReference type="PANTHER" id="PTHR33121">
    <property type="entry name" value="CYCLIC DI-GMP PHOSPHODIESTERASE PDEF"/>
    <property type="match status" value="1"/>
</dbReference>
<sequence>MNVESKRLLVVDDNPINVEMLLDLLDDHGFDNLEGISDPRQVLASCETCKPDLILLDIRMPYLNGHTLIEQLHQTYGDHAPAIIVLTAQVDHETRYRALNLGARDFLTKPFQHDEVLQRIRNILSVQHRYEVRDKQAEALERLVAKRTQAIELQSRTDPITQLPNRRGLLQVLRDSAIAHHSVGLLFISLDGLDDIIRLHGYAKSEAFLRQVGRRLKALLASHQHIGLWGGSELLVIDQAPSSEAALNGLARRLLALLDADLPLDELLLRVVARIGISYSPQRITDPERLVHMAALALPNSPGPRVRCHSPALESSQLQRLRLQQALKGAAQRGELQLVYQPKIDLASGRTVGVEALLRWQHPELGPISPAEFIPLAEASGDILAIGDWVIDEAMRQAVAWQRLPGAEDDFEIAVNIAARQLGRRDFAERLLSRFERLELPTRRLSLEVTESGLMLDVGLARRLLIRLASAGVKVAIDDFGTGYSSLAYLKTLPVAMLKIDRAFVNDLESSAEDRNLAATVIAMAHGFNCKVVAEGVESGEQAAMLARMGCEVAQGYYFSKPLPAEEFAHWYCGQQDNQALLQR</sequence>
<dbReference type="PANTHER" id="PTHR33121:SF70">
    <property type="entry name" value="SIGNALING PROTEIN YKOW"/>
    <property type="match status" value="1"/>
</dbReference>
<dbReference type="EMBL" id="NSKB01000004">
    <property type="protein sequence ID" value="PAU76745.1"/>
    <property type="molecule type" value="Genomic_DNA"/>
</dbReference>
<dbReference type="Pfam" id="PF00990">
    <property type="entry name" value="GGDEF"/>
    <property type="match status" value="1"/>
</dbReference>
<evidence type="ECO:0000256" key="1">
    <source>
        <dbReference type="PROSITE-ProRule" id="PRU00169"/>
    </source>
</evidence>
<dbReference type="SUPFAM" id="SSF141868">
    <property type="entry name" value="EAL domain-like"/>
    <property type="match status" value="1"/>
</dbReference>
<keyword evidence="1" id="KW-0597">Phosphoprotein</keyword>
<dbReference type="Gene3D" id="3.30.70.270">
    <property type="match status" value="1"/>
</dbReference>
<dbReference type="Gene3D" id="3.40.50.2300">
    <property type="match status" value="1"/>
</dbReference>
<evidence type="ECO:0000313" key="5">
    <source>
        <dbReference type="EMBL" id="PAU76745.1"/>
    </source>
</evidence>
<dbReference type="SMART" id="SM00052">
    <property type="entry name" value="EAL"/>
    <property type="match status" value="1"/>
</dbReference>
<dbReference type="PROSITE" id="PS50110">
    <property type="entry name" value="RESPONSE_REGULATORY"/>
    <property type="match status" value="1"/>
</dbReference>
<feature type="domain" description="EAL" evidence="3">
    <location>
        <begin position="320"/>
        <end position="576"/>
    </location>
</feature>
<dbReference type="GO" id="GO:0071111">
    <property type="term" value="F:cyclic-guanylate-specific phosphodiesterase activity"/>
    <property type="evidence" value="ECO:0007669"/>
    <property type="project" value="InterPro"/>
</dbReference>
<organism evidence="5 6">
    <name type="scientific">Halomonas salipaludis</name>
    <dbReference type="NCBI Taxonomy" id="2032625"/>
    <lineage>
        <taxon>Bacteria</taxon>
        <taxon>Pseudomonadati</taxon>
        <taxon>Pseudomonadota</taxon>
        <taxon>Gammaproteobacteria</taxon>
        <taxon>Oceanospirillales</taxon>
        <taxon>Halomonadaceae</taxon>
        <taxon>Halomonas</taxon>
    </lineage>
</organism>
<dbReference type="InterPro" id="IPR035919">
    <property type="entry name" value="EAL_sf"/>
</dbReference>
<evidence type="ECO:0000259" key="3">
    <source>
        <dbReference type="PROSITE" id="PS50883"/>
    </source>
</evidence>
<dbReference type="AlphaFoldDB" id="A0A2A2EWG1"/>
<accession>A0A2A2EWG1</accession>
<evidence type="ECO:0000259" key="4">
    <source>
        <dbReference type="PROSITE" id="PS50887"/>
    </source>
</evidence>
<dbReference type="InterPro" id="IPR001633">
    <property type="entry name" value="EAL_dom"/>
</dbReference>
<dbReference type="InterPro" id="IPR043128">
    <property type="entry name" value="Rev_trsase/Diguanyl_cyclase"/>
</dbReference>
<dbReference type="Pfam" id="PF00072">
    <property type="entry name" value="Response_reg"/>
    <property type="match status" value="1"/>
</dbReference>
<dbReference type="GO" id="GO:0000160">
    <property type="term" value="P:phosphorelay signal transduction system"/>
    <property type="evidence" value="ECO:0007669"/>
    <property type="project" value="InterPro"/>
</dbReference>
<comment type="caution">
    <text evidence="5">The sequence shown here is derived from an EMBL/GenBank/DDBJ whole genome shotgun (WGS) entry which is preliminary data.</text>
</comment>
<feature type="modified residue" description="4-aspartylphosphate" evidence="1">
    <location>
        <position position="57"/>
    </location>
</feature>
<dbReference type="Proteomes" id="UP000217771">
    <property type="component" value="Unassembled WGS sequence"/>
</dbReference>
<dbReference type="InterPro" id="IPR050706">
    <property type="entry name" value="Cyclic-di-GMP_PDE-like"/>
</dbReference>
<dbReference type="InterPro" id="IPR011006">
    <property type="entry name" value="CheY-like_superfamily"/>
</dbReference>
<dbReference type="InterPro" id="IPR000160">
    <property type="entry name" value="GGDEF_dom"/>
</dbReference>
<dbReference type="PROSITE" id="PS50883">
    <property type="entry name" value="EAL"/>
    <property type="match status" value="1"/>
</dbReference>
<protein>
    <submittedName>
        <fullName evidence="5">GGDEF domain-containing response regulator</fullName>
    </submittedName>
</protein>
<reference evidence="5 6" key="1">
    <citation type="submission" date="2017-08" db="EMBL/GenBank/DDBJ databases">
        <title>Halomonas alkalisoli sp. nov., isolated from saline alkaline soil.</title>
        <authorList>
            <person name="Wang D."/>
            <person name="Zhang G."/>
        </authorList>
    </citation>
    <scope>NUCLEOTIDE SEQUENCE [LARGE SCALE GENOMIC DNA]</scope>
    <source>
        <strain evidence="5 6">WRN001</strain>
    </source>
</reference>
<dbReference type="SMART" id="SM00267">
    <property type="entry name" value="GGDEF"/>
    <property type="match status" value="1"/>
</dbReference>
<evidence type="ECO:0000259" key="2">
    <source>
        <dbReference type="PROSITE" id="PS50110"/>
    </source>
</evidence>
<dbReference type="NCBIfam" id="TIGR00254">
    <property type="entry name" value="GGDEF"/>
    <property type="match status" value="1"/>
</dbReference>